<name>A0A543FYP7_9PSEU</name>
<evidence type="ECO:0000256" key="1">
    <source>
        <dbReference type="SAM" id="SignalP"/>
    </source>
</evidence>
<feature type="signal peptide" evidence="1">
    <location>
        <begin position="1"/>
        <end position="20"/>
    </location>
</feature>
<protein>
    <recommendedName>
        <fullName evidence="4">DUF3558 domain-containing protein</fullName>
    </recommendedName>
</protein>
<evidence type="ECO:0000313" key="3">
    <source>
        <dbReference type="Proteomes" id="UP000319818"/>
    </source>
</evidence>
<dbReference type="RefSeq" id="WP_142105659.1">
    <property type="nucleotide sequence ID" value="NZ_VFPH01000002.1"/>
</dbReference>
<evidence type="ECO:0000313" key="2">
    <source>
        <dbReference type="EMBL" id="TQM38966.1"/>
    </source>
</evidence>
<keyword evidence="3" id="KW-1185">Reference proteome</keyword>
<sequence>MTRGAMAVLVALTALATACASPIAGTPHPASAAAAGGGLPLDPEQTRLAELSAQVRSWDICAMHDTEAAARATGYVPDELLPYREPGICRLVTKDPNGVQEWELQLAVVRVLPTEGGGQPLDVGGVQMPQVGESGESNCAYSYPIEPAGQGDAPWGIEVAVFSIAGNKAPCDVAGEYAKALAPRLADPPLRSAGGTKPALGITASDPCAVAAAMVPAMAGGPTGPGAVAVSDLEPYKCSITVDVGSGAGVRRVSGSAEFTLASASDVGSVTIGRFPGARNQLGINCQAEFAPFDTLLAGNPGIPPSIPVVEVVGECDQIDAIATAAAGAIAPAPGGAPRDNALALGDLDPPPTAESAGSPFDPCTVVDGWQAYPTDVQPDSPRPAVPMDVRPDDPFKVGCKFNAGDMFSSLVWGLPTEDGFSADPAARRAGAVAKQYAGKPGVEEVSTNKANGEPTCYSAVQISQGIAAMVTTLPGDPCRVNRAVLEQVAQKVP</sequence>
<dbReference type="Proteomes" id="UP000319818">
    <property type="component" value="Unassembled WGS sequence"/>
</dbReference>
<reference evidence="2 3" key="1">
    <citation type="submission" date="2019-06" db="EMBL/GenBank/DDBJ databases">
        <title>Sequencing the genomes of 1000 actinobacteria strains.</title>
        <authorList>
            <person name="Klenk H.-P."/>
        </authorList>
    </citation>
    <scope>NUCLEOTIDE SEQUENCE [LARGE SCALE GENOMIC DNA]</scope>
    <source>
        <strain evidence="2 3">DSM 45511</strain>
    </source>
</reference>
<evidence type="ECO:0008006" key="4">
    <source>
        <dbReference type="Google" id="ProtNLM"/>
    </source>
</evidence>
<organism evidence="2 3">
    <name type="scientific">Pseudonocardia cypriaca</name>
    <dbReference type="NCBI Taxonomy" id="882449"/>
    <lineage>
        <taxon>Bacteria</taxon>
        <taxon>Bacillati</taxon>
        <taxon>Actinomycetota</taxon>
        <taxon>Actinomycetes</taxon>
        <taxon>Pseudonocardiales</taxon>
        <taxon>Pseudonocardiaceae</taxon>
        <taxon>Pseudonocardia</taxon>
    </lineage>
</organism>
<comment type="caution">
    <text evidence="2">The sequence shown here is derived from an EMBL/GenBank/DDBJ whole genome shotgun (WGS) entry which is preliminary data.</text>
</comment>
<gene>
    <name evidence="2" type="ORF">FB388_6218</name>
</gene>
<dbReference type="OrthoDB" id="3689942at2"/>
<feature type="chain" id="PRO_5039340883" description="DUF3558 domain-containing protein" evidence="1">
    <location>
        <begin position="21"/>
        <end position="494"/>
    </location>
</feature>
<dbReference type="AlphaFoldDB" id="A0A543FYP7"/>
<accession>A0A543FYP7</accession>
<dbReference type="PROSITE" id="PS51257">
    <property type="entry name" value="PROKAR_LIPOPROTEIN"/>
    <property type="match status" value="1"/>
</dbReference>
<keyword evidence="1" id="KW-0732">Signal</keyword>
<proteinExistence type="predicted"/>
<dbReference type="EMBL" id="VFPH01000002">
    <property type="protein sequence ID" value="TQM38966.1"/>
    <property type="molecule type" value="Genomic_DNA"/>
</dbReference>